<comment type="caution">
    <text evidence="3">The sequence shown here is derived from an EMBL/GenBank/DDBJ whole genome shotgun (WGS) entry which is preliminary data.</text>
</comment>
<dbReference type="InterPro" id="IPR001611">
    <property type="entry name" value="Leu-rich_rpt"/>
</dbReference>
<dbReference type="PANTHER" id="PTHR24111:SF0">
    <property type="entry name" value="LEUCINE-RICH REPEAT-CONTAINING PROTEIN"/>
    <property type="match status" value="1"/>
</dbReference>
<name>A0A8J8P692_HALGN</name>
<evidence type="ECO:0000256" key="1">
    <source>
        <dbReference type="ARBA" id="ARBA00022737"/>
    </source>
</evidence>
<dbReference type="SMART" id="SM00368">
    <property type="entry name" value="LRR_RI"/>
    <property type="match status" value="5"/>
</dbReference>
<organism evidence="3 4">
    <name type="scientific">Halteria grandinella</name>
    <dbReference type="NCBI Taxonomy" id="5974"/>
    <lineage>
        <taxon>Eukaryota</taxon>
        <taxon>Sar</taxon>
        <taxon>Alveolata</taxon>
        <taxon>Ciliophora</taxon>
        <taxon>Intramacronucleata</taxon>
        <taxon>Spirotrichea</taxon>
        <taxon>Stichotrichia</taxon>
        <taxon>Sporadotrichida</taxon>
        <taxon>Halteriidae</taxon>
        <taxon>Halteria</taxon>
    </lineage>
</organism>
<evidence type="ECO:0000256" key="2">
    <source>
        <dbReference type="SAM" id="MobiDB-lite"/>
    </source>
</evidence>
<dbReference type="OrthoDB" id="341587at2759"/>
<evidence type="ECO:0000313" key="4">
    <source>
        <dbReference type="Proteomes" id="UP000785679"/>
    </source>
</evidence>
<keyword evidence="4" id="KW-1185">Reference proteome</keyword>
<dbReference type="EMBL" id="RRYP01000870">
    <property type="protein sequence ID" value="TNV86729.1"/>
    <property type="molecule type" value="Genomic_DNA"/>
</dbReference>
<dbReference type="InterPro" id="IPR052201">
    <property type="entry name" value="LRR-containing_regulator"/>
</dbReference>
<feature type="region of interest" description="Disordered" evidence="2">
    <location>
        <begin position="1"/>
        <end position="21"/>
    </location>
</feature>
<dbReference type="Pfam" id="PF13516">
    <property type="entry name" value="LRR_6"/>
    <property type="match status" value="4"/>
</dbReference>
<dbReference type="SUPFAM" id="SSF52047">
    <property type="entry name" value="RNI-like"/>
    <property type="match status" value="1"/>
</dbReference>
<proteinExistence type="predicted"/>
<protein>
    <submittedName>
        <fullName evidence="3">Uncharacterized protein</fullName>
    </submittedName>
</protein>
<gene>
    <name evidence="3" type="ORF">FGO68_gene6120</name>
</gene>
<sequence>MGGKKKAAAKGGKKKDEEEDQSVEQFWKAYKKKCIELECVSSKIIKDKYDEYLEEEEKITKFHLWEELGWAGVRAIMDSLRQVGYPHCRSIRLWKTYCEDEGVRAVCQFVEVGKGVSVLELLDNKITPLGCEFISRAIHPKANTALLVLKLDHNEFGSAGMRALADGLSLNKSITSLSLTYCNIDYQGARALFEILIFSKSSLEEINLTGNHLRNEGVIVLLRGLSISKSVKKIFLTDNQFNEADDVKDAFRSCMLKNRTLGRYDLMYNNFTSEGVEFFMNVIENEAKHVYELEFSERGLASGQIKELQEKLKANKPKKGKKKGGKKKKKK</sequence>
<accession>A0A8J8P692</accession>
<feature type="compositionally biased region" description="Basic residues" evidence="2">
    <location>
        <begin position="1"/>
        <end position="13"/>
    </location>
</feature>
<dbReference type="Proteomes" id="UP000785679">
    <property type="component" value="Unassembled WGS sequence"/>
</dbReference>
<feature type="region of interest" description="Disordered" evidence="2">
    <location>
        <begin position="311"/>
        <end position="331"/>
    </location>
</feature>
<feature type="compositionally biased region" description="Basic residues" evidence="2">
    <location>
        <begin position="314"/>
        <end position="331"/>
    </location>
</feature>
<dbReference type="AlphaFoldDB" id="A0A8J8P692"/>
<reference evidence="3" key="1">
    <citation type="submission" date="2019-06" db="EMBL/GenBank/DDBJ databases">
        <authorList>
            <person name="Zheng W."/>
        </authorList>
    </citation>
    <scope>NUCLEOTIDE SEQUENCE</scope>
    <source>
        <strain evidence="3">QDHG01</strain>
    </source>
</reference>
<dbReference type="Gene3D" id="3.80.10.10">
    <property type="entry name" value="Ribonuclease Inhibitor"/>
    <property type="match status" value="1"/>
</dbReference>
<dbReference type="PANTHER" id="PTHR24111">
    <property type="entry name" value="LEUCINE-RICH REPEAT-CONTAINING PROTEIN 34"/>
    <property type="match status" value="1"/>
</dbReference>
<evidence type="ECO:0000313" key="3">
    <source>
        <dbReference type="EMBL" id="TNV86729.1"/>
    </source>
</evidence>
<keyword evidence="1" id="KW-0677">Repeat</keyword>
<dbReference type="InterPro" id="IPR032675">
    <property type="entry name" value="LRR_dom_sf"/>
</dbReference>